<gene>
    <name evidence="2" type="ORF">SSLN_LOCUS13368</name>
</gene>
<evidence type="ECO:0000313" key="3">
    <source>
        <dbReference type="Proteomes" id="UP000275846"/>
    </source>
</evidence>
<sequence length="183" mass="19586">MENKPVLLKTYSAGELNVLRPLIQQNSFAPASFSPSSSPLFGAKQTTRCSSANEIIPRKPPAAGTHDPRYHRSRCRRKSICSSGSGASLSRIGSDSSASSPPSTAYSPTWPMQIHSTGSESSLRFPAPKTVLHGVAAEESLVNHQATDLGYCRLDEAPCQEGLFNGVGLYLPWSTARLAALQI</sequence>
<proteinExistence type="predicted"/>
<dbReference type="EMBL" id="UYSU01038021">
    <property type="protein sequence ID" value="VDL99753.1"/>
    <property type="molecule type" value="Genomic_DNA"/>
</dbReference>
<evidence type="ECO:0000256" key="1">
    <source>
        <dbReference type="SAM" id="MobiDB-lite"/>
    </source>
</evidence>
<evidence type="ECO:0000313" key="4">
    <source>
        <dbReference type="WBParaSite" id="SSLN_0001387101-mRNA-1"/>
    </source>
</evidence>
<dbReference type="OrthoDB" id="10642709at2759"/>
<evidence type="ECO:0000313" key="2">
    <source>
        <dbReference type="EMBL" id="VDL99753.1"/>
    </source>
</evidence>
<dbReference type="WBParaSite" id="SSLN_0001387101-mRNA-1">
    <property type="protein sequence ID" value="SSLN_0001387101-mRNA-1"/>
    <property type="gene ID" value="SSLN_0001387101"/>
</dbReference>
<name>A0A183TA70_SCHSO</name>
<organism evidence="4">
    <name type="scientific">Schistocephalus solidus</name>
    <name type="common">Tapeworm</name>
    <dbReference type="NCBI Taxonomy" id="70667"/>
    <lineage>
        <taxon>Eukaryota</taxon>
        <taxon>Metazoa</taxon>
        <taxon>Spiralia</taxon>
        <taxon>Lophotrochozoa</taxon>
        <taxon>Platyhelminthes</taxon>
        <taxon>Cestoda</taxon>
        <taxon>Eucestoda</taxon>
        <taxon>Diphyllobothriidea</taxon>
        <taxon>Diphyllobothriidae</taxon>
        <taxon>Schistocephalus</taxon>
    </lineage>
</organism>
<accession>A0A183TA70</accession>
<reference evidence="4" key="1">
    <citation type="submission" date="2016-06" db="UniProtKB">
        <authorList>
            <consortium name="WormBaseParasite"/>
        </authorList>
    </citation>
    <scope>IDENTIFICATION</scope>
</reference>
<feature type="compositionally biased region" description="Basic residues" evidence="1">
    <location>
        <begin position="69"/>
        <end position="79"/>
    </location>
</feature>
<dbReference type="Proteomes" id="UP000275846">
    <property type="component" value="Unassembled WGS sequence"/>
</dbReference>
<feature type="compositionally biased region" description="Low complexity" evidence="1">
    <location>
        <begin position="80"/>
        <end position="108"/>
    </location>
</feature>
<keyword evidence="3" id="KW-1185">Reference proteome</keyword>
<dbReference type="AlphaFoldDB" id="A0A183TA70"/>
<protein>
    <submittedName>
        <fullName evidence="2 4">Uncharacterized protein</fullName>
    </submittedName>
</protein>
<reference evidence="2 3" key="2">
    <citation type="submission" date="2018-11" db="EMBL/GenBank/DDBJ databases">
        <authorList>
            <consortium name="Pathogen Informatics"/>
        </authorList>
    </citation>
    <scope>NUCLEOTIDE SEQUENCE [LARGE SCALE GENOMIC DNA]</scope>
    <source>
        <strain evidence="2 3">NST_G2</strain>
    </source>
</reference>
<feature type="region of interest" description="Disordered" evidence="1">
    <location>
        <begin position="52"/>
        <end position="125"/>
    </location>
</feature>